<dbReference type="GO" id="GO:0005886">
    <property type="term" value="C:plasma membrane"/>
    <property type="evidence" value="ECO:0007669"/>
    <property type="project" value="UniProtKB-SubCell"/>
</dbReference>
<keyword evidence="9 13" id="KW-1133">Transmembrane helix</keyword>
<evidence type="ECO:0000256" key="6">
    <source>
        <dbReference type="ARBA" id="ARBA00022692"/>
    </source>
</evidence>
<comment type="subcellular location">
    <subcellularLocation>
        <location evidence="1">Cell membrane</location>
        <topology evidence="1">Multi-pass membrane protein</topology>
    </subcellularLocation>
</comment>
<evidence type="ECO:0000256" key="11">
    <source>
        <dbReference type="ARBA" id="ARBA00023225"/>
    </source>
</evidence>
<feature type="transmembrane region" description="Helical" evidence="13">
    <location>
        <begin position="183"/>
        <end position="207"/>
    </location>
</feature>
<evidence type="ECO:0000256" key="14">
    <source>
        <dbReference type="SAM" id="MobiDB-lite"/>
    </source>
</evidence>
<dbReference type="InterPro" id="IPR006136">
    <property type="entry name" value="FlhB"/>
</dbReference>
<dbReference type="RefSeq" id="WP_349243554.1">
    <property type="nucleotide sequence ID" value="NZ_JASCXX010000003.1"/>
</dbReference>
<keyword evidence="10 13" id="KW-0472">Membrane</keyword>
<dbReference type="PRINTS" id="PR00950">
    <property type="entry name" value="TYPE3IMSPROT"/>
</dbReference>
<comment type="function">
    <text evidence="12 13">Required for formation of the rod structure in the basal body of the flagellar apparatus. Together with FliI and FliH, may constitute the export apparatus of flagellin.</text>
</comment>
<keyword evidence="5 13" id="KW-1003">Cell membrane</keyword>
<dbReference type="AlphaFoldDB" id="A0AAW6TU60"/>
<dbReference type="PANTHER" id="PTHR30531:SF12">
    <property type="entry name" value="FLAGELLAR BIOSYNTHETIC PROTEIN FLHB"/>
    <property type="match status" value="1"/>
</dbReference>
<feature type="region of interest" description="Disordered" evidence="14">
    <location>
        <begin position="1"/>
        <end position="29"/>
    </location>
</feature>
<evidence type="ECO:0000256" key="4">
    <source>
        <dbReference type="ARBA" id="ARBA00022448"/>
    </source>
</evidence>
<dbReference type="Pfam" id="PF01312">
    <property type="entry name" value="Bac_export_2"/>
    <property type="match status" value="1"/>
</dbReference>
<dbReference type="Gene3D" id="3.40.1690.10">
    <property type="entry name" value="secretion proteins EscU"/>
    <property type="match status" value="1"/>
</dbReference>
<evidence type="ECO:0000256" key="9">
    <source>
        <dbReference type="ARBA" id="ARBA00022989"/>
    </source>
</evidence>
<protein>
    <recommendedName>
        <fullName evidence="3 13">Flagellar biosynthetic protein FlhB</fullName>
    </recommendedName>
</protein>
<evidence type="ECO:0000256" key="13">
    <source>
        <dbReference type="RuleBase" id="RU364091"/>
    </source>
</evidence>
<feature type="transmembrane region" description="Helical" evidence="13">
    <location>
        <begin position="33"/>
        <end position="54"/>
    </location>
</feature>
<dbReference type="InterPro" id="IPR029025">
    <property type="entry name" value="T3SS_substrate_exporter_C"/>
</dbReference>
<evidence type="ECO:0000313" key="16">
    <source>
        <dbReference type="Proteomes" id="UP001431776"/>
    </source>
</evidence>
<evidence type="ECO:0000256" key="5">
    <source>
        <dbReference type="ARBA" id="ARBA00022475"/>
    </source>
</evidence>
<keyword evidence="15" id="KW-0969">Cilium</keyword>
<reference evidence="15" key="1">
    <citation type="submission" date="2023-05" db="EMBL/GenBank/DDBJ databases">
        <title>Anaerotaeda fermentans gen. nov., sp. nov., a novel anaerobic planctomycete of the new family within the order Sedimentisphaerales isolated from Taman Peninsula, Russia.</title>
        <authorList>
            <person name="Khomyakova M.A."/>
            <person name="Merkel A.Y."/>
            <person name="Slobodkin A.I."/>
        </authorList>
    </citation>
    <scope>NUCLEOTIDE SEQUENCE</scope>
    <source>
        <strain evidence="15">M17dextr</strain>
    </source>
</reference>
<comment type="similarity">
    <text evidence="2 13">Belongs to the type III secretion exporter family.</text>
</comment>
<dbReference type="PANTHER" id="PTHR30531">
    <property type="entry name" value="FLAGELLAR BIOSYNTHETIC PROTEIN FLHB"/>
    <property type="match status" value="1"/>
</dbReference>
<keyword evidence="4 13" id="KW-0813">Transport</keyword>
<evidence type="ECO:0000256" key="1">
    <source>
        <dbReference type="ARBA" id="ARBA00004651"/>
    </source>
</evidence>
<evidence type="ECO:0000256" key="12">
    <source>
        <dbReference type="ARBA" id="ARBA00025078"/>
    </source>
</evidence>
<evidence type="ECO:0000313" key="15">
    <source>
        <dbReference type="EMBL" id="MDI6448145.1"/>
    </source>
</evidence>
<dbReference type="SUPFAM" id="SSF160544">
    <property type="entry name" value="EscU C-terminal domain-like"/>
    <property type="match status" value="1"/>
</dbReference>
<evidence type="ECO:0000256" key="3">
    <source>
        <dbReference type="ARBA" id="ARBA00021622"/>
    </source>
</evidence>
<evidence type="ECO:0000256" key="7">
    <source>
        <dbReference type="ARBA" id="ARBA00022795"/>
    </source>
</evidence>
<evidence type="ECO:0000256" key="10">
    <source>
        <dbReference type="ARBA" id="ARBA00023136"/>
    </source>
</evidence>
<dbReference type="GO" id="GO:0044780">
    <property type="term" value="P:bacterial-type flagellum assembly"/>
    <property type="evidence" value="ECO:0007669"/>
    <property type="project" value="InterPro"/>
</dbReference>
<organism evidence="15 16">
    <name type="scientific">Anaerobaca lacustris</name>
    <dbReference type="NCBI Taxonomy" id="3044600"/>
    <lineage>
        <taxon>Bacteria</taxon>
        <taxon>Pseudomonadati</taxon>
        <taxon>Planctomycetota</taxon>
        <taxon>Phycisphaerae</taxon>
        <taxon>Sedimentisphaerales</taxon>
        <taxon>Anaerobacaceae</taxon>
        <taxon>Anaerobaca</taxon>
    </lineage>
</organism>
<comment type="caution">
    <text evidence="15">The sequence shown here is derived from an EMBL/GenBank/DDBJ whole genome shotgun (WGS) entry which is preliminary data.</text>
</comment>
<keyword evidence="6 13" id="KW-0812">Transmembrane</keyword>
<accession>A0AAW6TU60</accession>
<gene>
    <name evidence="13 15" type="primary">flhB</name>
    <name evidence="15" type="ORF">QJ522_03725</name>
</gene>
<dbReference type="InterPro" id="IPR006135">
    <property type="entry name" value="T3SS_substrate_exporter"/>
</dbReference>
<feature type="transmembrane region" description="Helical" evidence="13">
    <location>
        <begin position="143"/>
        <end position="163"/>
    </location>
</feature>
<dbReference type="EMBL" id="JASCXX010000003">
    <property type="protein sequence ID" value="MDI6448145.1"/>
    <property type="molecule type" value="Genomic_DNA"/>
</dbReference>
<dbReference type="NCBIfam" id="TIGR00328">
    <property type="entry name" value="flhB"/>
    <property type="match status" value="1"/>
</dbReference>
<keyword evidence="7 13" id="KW-1005">Bacterial flagellum biogenesis</keyword>
<keyword evidence="15" id="KW-0966">Cell projection</keyword>
<feature type="compositionally biased region" description="Basic and acidic residues" evidence="14">
    <location>
        <begin position="1"/>
        <end position="11"/>
    </location>
</feature>
<dbReference type="Proteomes" id="UP001431776">
    <property type="component" value="Unassembled WGS sequence"/>
</dbReference>
<keyword evidence="16" id="KW-1185">Reference proteome</keyword>
<evidence type="ECO:0000256" key="2">
    <source>
        <dbReference type="ARBA" id="ARBA00010690"/>
    </source>
</evidence>
<keyword evidence="8 13" id="KW-0653">Protein transport</keyword>
<feature type="transmembrane region" description="Helical" evidence="13">
    <location>
        <begin position="90"/>
        <end position="116"/>
    </location>
</feature>
<evidence type="ECO:0000256" key="8">
    <source>
        <dbReference type="ARBA" id="ARBA00022927"/>
    </source>
</evidence>
<dbReference type="GO" id="GO:0009306">
    <property type="term" value="P:protein secretion"/>
    <property type="evidence" value="ECO:0007669"/>
    <property type="project" value="InterPro"/>
</dbReference>
<sequence>MAEKPAAEKTEQPTSRKLGKAREKGQVPQSQDMGAAVTLLALFLSLALLAPGLFQWFKGQVETSASGQIGPLANPQIFAAYMNANIIDALLVMLPVLAVISVAGIATSIVIGGLTFSPQAIQLKWDAINPATAIQRAANPRTLVRLLAEIAKLLIVGVIVWFYLRDKLEAMAALRWAWSSQLIGSIASMTFGLGIRVGIAVIILGLADTLYQKWQYIHELKMTRQEVKQERKDSDGSPEVKSRIRRIQIEMSMKRLIQEVPKASVILVNPTHVAVALRYEAATMDAPVLLAKGADHMAQKIIKIARSHGVPIVRRPEVARAIYAAVKPGQRIPESLYVAVAEVLAMVYRLRQGKKAAR</sequence>
<proteinExistence type="inferred from homology"/>
<keyword evidence="15" id="KW-0282">Flagellum</keyword>
<name>A0AAW6TU60_9BACT</name>
<keyword evidence="11 13" id="KW-1006">Bacterial flagellum protein export</keyword>